<evidence type="ECO:0000259" key="1">
    <source>
        <dbReference type="PROSITE" id="PS51186"/>
    </source>
</evidence>
<dbReference type="Proteomes" id="UP000218022">
    <property type="component" value="Unassembled WGS sequence"/>
</dbReference>
<gene>
    <name evidence="2" type="ORF">BWP39_20305</name>
</gene>
<dbReference type="InterPro" id="IPR016181">
    <property type="entry name" value="Acyl_CoA_acyltransferase"/>
</dbReference>
<dbReference type="PANTHER" id="PTHR43441">
    <property type="entry name" value="RIBOSOMAL-PROTEIN-SERINE ACETYLTRANSFERASE"/>
    <property type="match status" value="1"/>
</dbReference>
<dbReference type="SUPFAM" id="SSF55729">
    <property type="entry name" value="Acyl-CoA N-acyltransferases (Nat)"/>
    <property type="match status" value="1"/>
</dbReference>
<dbReference type="GO" id="GO:1990189">
    <property type="term" value="F:protein N-terminal-serine acetyltransferase activity"/>
    <property type="evidence" value="ECO:0007669"/>
    <property type="project" value="TreeGrafter"/>
</dbReference>
<dbReference type="EMBL" id="MTZV01000006">
    <property type="protein sequence ID" value="PCE22016.1"/>
    <property type="molecule type" value="Genomic_DNA"/>
</dbReference>
<dbReference type="GO" id="GO:0005737">
    <property type="term" value="C:cytoplasm"/>
    <property type="evidence" value="ECO:0007669"/>
    <property type="project" value="TreeGrafter"/>
</dbReference>
<dbReference type="Pfam" id="PF13302">
    <property type="entry name" value="Acetyltransf_3"/>
    <property type="match status" value="1"/>
</dbReference>
<name>A0A2A4EPE2_9BURK</name>
<dbReference type="Gene3D" id="3.40.630.30">
    <property type="match status" value="1"/>
</dbReference>
<sequence length="201" mass="22892">MVGGIRNDRAVTSEYLWGFGMEDRVELLTKRLRLRRARQGDAPVLFENYTGVHSCSRFLQRSVHQDIARTATMLDTWCDAFWDEAGAPFSWVIATRDDDEPIGVFVAIPEAHRIEIHYGIGERFWGHGLAAEAGHAAISALWRSHGIQRIWTVCDVEHVGSRRVLEKLGFYCEGTLRKWLVLPAFGDVARDCYVFSLTTEH</sequence>
<dbReference type="PROSITE" id="PS51186">
    <property type="entry name" value="GNAT"/>
    <property type="match status" value="1"/>
</dbReference>
<evidence type="ECO:0000313" key="3">
    <source>
        <dbReference type="Proteomes" id="UP000218022"/>
    </source>
</evidence>
<reference evidence="2 3" key="1">
    <citation type="submission" date="2017-01" db="EMBL/GenBank/DDBJ databases">
        <title>Whole-Genome Shotgun Sequencing of Two beta-Proteobacterial Species in Search of the Bulgecin Biosynthetic Cluster.</title>
        <authorList>
            <person name="Horsman M.E."/>
            <person name="Marous D.R."/>
            <person name="Li R."/>
            <person name="Oliver R.A."/>
            <person name="Byun B."/>
            <person name="Emrich S.J."/>
            <person name="Boggess B."/>
            <person name="Townsend C.A."/>
            <person name="Mobashery S."/>
        </authorList>
    </citation>
    <scope>NUCLEOTIDE SEQUENCE [LARGE SCALE GENOMIC DNA]</scope>
    <source>
        <strain evidence="2 3">ATCC 31363</strain>
    </source>
</reference>
<dbReference type="InterPro" id="IPR051908">
    <property type="entry name" value="Ribosomal_N-acetyltransferase"/>
</dbReference>
<feature type="domain" description="N-acetyltransferase" evidence="1">
    <location>
        <begin position="32"/>
        <end position="200"/>
    </location>
</feature>
<dbReference type="AlphaFoldDB" id="A0A2A4EPE2"/>
<dbReference type="InterPro" id="IPR000182">
    <property type="entry name" value="GNAT_dom"/>
</dbReference>
<evidence type="ECO:0000313" key="2">
    <source>
        <dbReference type="EMBL" id="PCE22016.1"/>
    </source>
</evidence>
<protein>
    <recommendedName>
        <fullName evidence="1">N-acetyltransferase domain-containing protein</fullName>
    </recommendedName>
</protein>
<organism evidence="2 3">
    <name type="scientific">Paraburkholderia acidicola</name>
    <dbReference type="NCBI Taxonomy" id="1912599"/>
    <lineage>
        <taxon>Bacteria</taxon>
        <taxon>Pseudomonadati</taxon>
        <taxon>Pseudomonadota</taxon>
        <taxon>Betaproteobacteria</taxon>
        <taxon>Burkholderiales</taxon>
        <taxon>Burkholderiaceae</taxon>
        <taxon>Paraburkholderia</taxon>
    </lineage>
</organism>
<comment type="caution">
    <text evidence="2">The sequence shown here is derived from an EMBL/GenBank/DDBJ whole genome shotgun (WGS) entry which is preliminary data.</text>
</comment>
<dbReference type="GO" id="GO:0008999">
    <property type="term" value="F:protein-N-terminal-alanine acetyltransferase activity"/>
    <property type="evidence" value="ECO:0007669"/>
    <property type="project" value="TreeGrafter"/>
</dbReference>
<accession>A0A2A4EPE2</accession>
<proteinExistence type="predicted"/>
<dbReference type="PANTHER" id="PTHR43441:SF11">
    <property type="entry name" value="RIBOSOMAL-PROTEIN-SERINE ACETYLTRANSFERASE"/>
    <property type="match status" value="1"/>
</dbReference>